<dbReference type="InterPro" id="IPR036388">
    <property type="entry name" value="WH-like_DNA-bd_sf"/>
</dbReference>
<dbReference type="Proteomes" id="UP000267798">
    <property type="component" value="Unassembled WGS sequence"/>
</dbReference>
<evidence type="ECO:0000313" key="6">
    <source>
        <dbReference type="Proteomes" id="UP000267798"/>
    </source>
</evidence>
<gene>
    <name evidence="5" type="ORF">D3P09_27065</name>
</gene>
<dbReference type="Pfam" id="PF00392">
    <property type="entry name" value="GntR"/>
    <property type="match status" value="1"/>
</dbReference>
<keyword evidence="2" id="KW-0238">DNA-binding</keyword>
<keyword evidence="3" id="KW-0804">Transcription</keyword>
<evidence type="ECO:0000259" key="4">
    <source>
        <dbReference type="PROSITE" id="PS50949"/>
    </source>
</evidence>
<dbReference type="SUPFAM" id="SSF46785">
    <property type="entry name" value="Winged helix' DNA-binding domain"/>
    <property type="match status" value="1"/>
</dbReference>
<evidence type="ECO:0000256" key="2">
    <source>
        <dbReference type="ARBA" id="ARBA00023125"/>
    </source>
</evidence>
<evidence type="ECO:0000313" key="5">
    <source>
        <dbReference type="EMBL" id="RJX36724.1"/>
    </source>
</evidence>
<comment type="caution">
    <text evidence="5">The sequence shown here is derived from an EMBL/GenBank/DDBJ whole genome shotgun (WGS) entry which is preliminary data.</text>
</comment>
<dbReference type="InterPro" id="IPR011663">
    <property type="entry name" value="UTRA"/>
</dbReference>
<dbReference type="InterPro" id="IPR036390">
    <property type="entry name" value="WH_DNA-bd_sf"/>
</dbReference>
<protein>
    <submittedName>
        <fullName evidence="5">GntR family transcriptional regulator</fullName>
    </submittedName>
</protein>
<dbReference type="SMART" id="SM00345">
    <property type="entry name" value="HTH_GNTR"/>
    <property type="match status" value="1"/>
</dbReference>
<sequence>MTCDRGDAMKDLKGFIDRNSVLPLYFQVKEYLRNQIQSGLYKPDELIPSERELSEEFEINRLTVRQAINELVQEGLLYRQRGVGTFVSTPKIEQPLTKLTNFSTDMQNRGAVPGAQVVSIQVIPSPKQVAAQLLLEAGEEVLEIVRVRTADGEPMALERSYLVYELARPLHGMDMENVSLYEMLERFCGLKLVKAVQTIEVAAVYPEEAGILEIGQHDAAMLIERTTYAEGLDRPVEYVRSLYRGDRYKFTIEMNV</sequence>
<dbReference type="Gene3D" id="3.40.1410.10">
    <property type="entry name" value="Chorismate lyase-like"/>
    <property type="match status" value="1"/>
</dbReference>
<evidence type="ECO:0000256" key="3">
    <source>
        <dbReference type="ARBA" id="ARBA00023163"/>
    </source>
</evidence>
<dbReference type="GO" id="GO:0003700">
    <property type="term" value="F:DNA-binding transcription factor activity"/>
    <property type="evidence" value="ECO:0007669"/>
    <property type="project" value="InterPro"/>
</dbReference>
<dbReference type="CDD" id="cd07377">
    <property type="entry name" value="WHTH_GntR"/>
    <property type="match status" value="1"/>
</dbReference>
<dbReference type="SMART" id="SM00866">
    <property type="entry name" value="UTRA"/>
    <property type="match status" value="1"/>
</dbReference>
<dbReference type="PRINTS" id="PR00035">
    <property type="entry name" value="HTHGNTR"/>
</dbReference>
<dbReference type="InterPro" id="IPR050679">
    <property type="entry name" value="Bact_HTH_transcr_reg"/>
</dbReference>
<dbReference type="Gene3D" id="1.10.10.10">
    <property type="entry name" value="Winged helix-like DNA-binding domain superfamily/Winged helix DNA-binding domain"/>
    <property type="match status" value="1"/>
</dbReference>
<keyword evidence="1" id="KW-0805">Transcription regulation</keyword>
<organism evidence="5 6">
    <name type="scientific">Paenibacillus pinisoli</name>
    <dbReference type="NCBI Taxonomy" id="1276110"/>
    <lineage>
        <taxon>Bacteria</taxon>
        <taxon>Bacillati</taxon>
        <taxon>Bacillota</taxon>
        <taxon>Bacilli</taxon>
        <taxon>Bacillales</taxon>
        <taxon>Paenibacillaceae</taxon>
        <taxon>Paenibacillus</taxon>
    </lineage>
</organism>
<dbReference type="PANTHER" id="PTHR44846">
    <property type="entry name" value="MANNOSYL-D-GLYCERATE TRANSPORT/METABOLISM SYSTEM REPRESSOR MNGR-RELATED"/>
    <property type="match status" value="1"/>
</dbReference>
<feature type="domain" description="HTH gntR-type" evidence="4">
    <location>
        <begin position="22"/>
        <end position="90"/>
    </location>
</feature>
<dbReference type="OrthoDB" id="457376at2"/>
<dbReference type="SUPFAM" id="SSF64288">
    <property type="entry name" value="Chorismate lyase-like"/>
    <property type="match status" value="1"/>
</dbReference>
<dbReference type="GO" id="GO:0045892">
    <property type="term" value="P:negative regulation of DNA-templated transcription"/>
    <property type="evidence" value="ECO:0007669"/>
    <property type="project" value="TreeGrafter"/>
</dbReference>
<evidence type="ECO:0000256" key="1">
    <source>
        <dbReference type="ARBA" id="ARBA00023015"/>
    </source>
</evidence>
<name>A0A3A6PRW0_9BACL</name>
<dbReference type="PROSITE" id="PS50949">
    <property type="entry name" value="HTH_GNTR"/>
    <property type="match status" value="1"/>
</dbReference>
<dbReference type="Pfam" id="PF07702">
    <property type="entry name" value="UTRA"/>
    <property type="match status" value="1"/>
</dbReference>
<dbReference type="PANTHER" id="PTHR44846:SF1">
    <property type="entry name" value="MANNOSYL-D-GLYCERATE TRANSPORT_METABOLISM SYSTEM REPRESSOR MNGR-RELATED"/>
    <property type="match status" value="1"/>
</dbReference>
<dbReference type="AlphaFoldDB" id="A0A3A6PRW0"/>
<dbReference type="GO" id="GO:0003677">
    <property type="term" value="F:DNA binding"/>
    <property type="evidence" value="ECO:0007669"/>
    <property type="project" value="UniProtKB-KW"/>
</dbReference>
<dbReference type="InterPro" id="IPR000524">
    <property type="entry name" value="Tscrpt_reg_HTH_GntR"/>
</dbReference>
<dbReference type="EMBL" id="QXQB01000010">
    <property type="protein sequence ID" value="RJX36724.1"/>
    <property type="molecule type" value="Genomic_DNA"/>
</dbReference>
<keyword evidence="6" id="KW-1185">Reference proteome</keyword>
<dbReference type="InterPro" id="IPR028978">
    <property type="entry name" value="Chorismate_lyase_/UTRA_dom_sf"/>
</dbReference>
<proteinExistence type="predicted"/>
<accession>A0A3A6PRW0</accession>
<dbReference type="FunFam" id="1.10.10.10:FF:000079">
    <property type="entry name" value="GntR family transcriptional regulator"/>
    <property type="match status" value="1"/>
</dbReference>
<reference evidence="5 6" key="1">
    <citation type="submission" date="2018-09" db="EMBL/GenBank/DDBJ databases">
        <title>Paenibacillus aracenensis nov. sp. isolated from a cave in southern Spain.</title>
        <authorList>
            <person name="Jurado V."/>
            <person name="Gutierrez-Patricio S."/>
            <person name="Gonzalez-Pimentel J.L."/>
            <person name="Miller A.Z."/>
            <person name="Laiz L."/>
            <person name="Saiz-Jimenez C."/>
        </authorList>
    </citation>
    <scope>NUCLEOTIDE SEQUENCE [LARGE SCALE GENOMIC DNA]</scope>
    <source>
        <strain evidence="5 6">JCM 19203</strain>
    </source>
</reference>